<evidence type="ECO:0000259" key="2">
    <source>
        <dbReference type="Pfam" id="PF06747"/>
    </source>
</evidence>
<dbReference type="GeneID" id="63782673"/>
<dbReference type="GO" id="GO:0005763">
    <property type="term" value="C:mitochondrial small ribosomal subunit"/>
    <property type="evidence" value="ECO:0007669"/>
    <property type="project" value="TreeGrafter"/>
</dbReference>
<evidence type="ECO:0000256" key="1">
    <source>
        <dbReference type="ARBA" id="ARBA00023157"/>
    </source>
</evidence>
<dbReference type="RefSeq" id="XP_040727911.1">
    <property type="nucleotide sequence ID" value="XM_040866074.1"/>
</dbReference>
<proteinExistence type="predicted"/>
<dbReference type="PANTHER" id="PTHR28066">
    <property type="entry name" value="37S RIBOSOMAL PROTEIN MRP10, MITOCHONDRIAL"/>
    <property type="match status" value="1"/>
</dbReference>
<dbReference type="Proteomes" id="UP000193685">
    <property type="component" value="Unassembled WGS sequence"/>
</dbReference>
<dbReference type="GO" id="GO:0032543">
    <property type="term" value="P:mitochondrial translation"/>
    <property type="evidence" value="ECO:0007669"/>
    <property type="project" value="InterPro"/>
</dbReference>
<comment type="caution">
    <text evidence="3">The sequence shown here is derived from an EMBL/GenBank/DDBJ whole genome shotgun (WGS) entry which is preliminary data.</text>
</comment>
<protein>
    <submittedName>
        <fullName evidence="3">Mitochondrial ribosomal protein subunit Mrp10</fullName>
    </submittedName>
</protein>
<dbReference type="Pfam" id="PF06747">
    <property type="entry name" value="CHCH"/>
    <property type="match status" value="1"/>
</dbReference>
<keyword evidence="3" id="KW-0687">Ribonucleoprotein</keyword>
<dbReference type="GO" id="GO:0003735">
    <property type="term" value="F:structural constituent of ribosome"/>
    <property type="evidence" value="ECO:0007669"/>
    <property type="project" value="InterPro"/>
</dbReference>
<keyword evidence="4" id="KW-1185">Reference proteome</keyword>
<dbReference type="OrthoDB" id="2210at2759"/>
<feature type="domain" description="CHCH" evidence="2">
    <location>
        <begin position="27"/>
        <end position="62"/>
    </location>
</feature>
<reference evidence="3 4" key="1">
    <citation type="submission" date="2016-07" db="EMBL/GenBank/DDBJ databases">
        <title>Pervasive Adenine N6-methylation of Active Genes in Fungi.</title>
        <authorList>
            <consortium name="DOE Joint Genome Institute"/>
            <person name="Mondo S.J."/>
            <person name="Dannebaum R.O."/>
            <person name="Kuo R.C."/>
            <person name="Labutti K."/>
            <person name="Haridas S."/>
            <person name="Kuo A."/>
            <person name="Salamov A."/>
            <person name="Ahrendt S.R."/>
            <person name="Lipzen A."/>
            <person name="Sullivan W."/>
            <person name="Andreopoulos W.B."/>
            <person name="Clum A."/>
            <person name="Lindquist E."/>
            <person name="Daum C."/>
            <person name="Ramamoorthy G.K."/>
            <person name="Gryganskyi A."/>
            <person name="Culley D."/>
            <person name="Magnuson J.K."/>
            <person name="James T.Y."/>
            <person name="O'Malley M.A."/>
            <person name="Stajich J.E."/>
            <person name="Spatafora J.W."/>
            <person name="Visel A."/>
            <person name="Grigoriev I.V."/>
        </authorList>
    </citation>
    <scope>NUCLEOTIDE SEQUENCE [LARGE SCALE GENOMIC DNA]</scope>
    <source>
        <strain evidence="3 4">12-1054</strain>
    </source>
</reference>
<evidence type="ECO:0000313" key="3">
    <source>
        <dbReference type="EMBL" id="ORY87055.1"/>
    </source>
</evidence>
<dbReference type="EMBL" id="MCFI01000002">
    <property type="protein sequence ID" value="ORY87055.1"/>
    <property type="molecule type" value="Genomic_DNA"/>
</dbReference>
<dbReference type="OMA" id="AAMLGCW"/>
<dbReference type="InterPro" id="IPR017264">
    <property type="entry name" value="Ribosomal_mS37_fun"/>
</dbReference>
<accession>A0A1Y2FWM3</accession>
<dbReference type="PANTHER" id="PTHR28066:SF1">
    <property type="entry name" value="SMALL RIBOSOMAL SUBUNIT PROTEIN MS37"/>
    <property type="match status" value="1"/>
</dbReference>
<gene>
    <name evidence="3" type="ORF">BCR37DRAFT_142572</name>
</gene>
<dbReference type="STRING" id="56484.A0A1Y2FWM3"/>
<organism evidence="3 4">
    <name type="scientific">Protomyces lactucae-debilis</name>
    <dbReference type="NCBI Taxonomy" id="2754530"/>
    <lineage>
        <taxon>Eukaryota</taxon>
        <taxon>Fungi</taxon>
        <taxon>Dikarya</taxon>
        <taxon>Ascomycota</taxon>
        <taxon>Taphrinomycotina</taxon>
        <taxon>Taphrinomycetes</taxon>
        <taxon>Taphrinales</taxon>
        <taxon>Protomycetaceae</taxon>
        <taxon>Protomyces</taxon>
    </lineage>
</organism>
<dbReference type="AlphaFoldDB" id="A0A1Y2FWM3"/>
<dbReference type="InterPro" id="IPR010625">
    <property type="entry name" value="CHCH"/>
</dbReference>
<sequence>MPVNKPPRLNLARLKVRPPKEKNAGPCAAEMAAMLGCWASHGDNPNAAECAAFATNLKRCMATGKQYVKKDNTINYHLARLGKLL</sequence>
<keyword evidence="1" id="KW-1015">Disulfide bond</keyword>
<evidence type="ECO:0000313" key="4">
    <source>
        <dbReference type="Proteomes" id="UP000193685"/>
    </source>
</evidence>
<keyword evidence="3" id="KW-0689">Ribosomal protein</keyword>
<name>A0A1Y2FWM3_PROLT</name>